<dbReference type="Pfam" id="PF00069">
    <property type="entry name" value="Pkinase"/>
    <property type="match status" value="1"/>
</dbReference>
<organism evidence="8 10">
    <name type="scientific">Strigomonas culicis</name>
    <dbReference type="NCBI Taxonomy" id="28005"/>
    <lineage>
        <taxon>Eukaryota</taxon>
        <taxon>Discoba</taxon>
        <taxon>Euglenozoa</taxon>
        <taxon>Kinetoplastea</taxon>
        <taxon>Metakinetoplastina</taxon>
        <taxon>Trypanosomatida</taxon>
        <taxon>Trypanosomatidae</taxon>
        <taxon>Strigomonadinae</taxon>
        <taxon>Strigomonas</taxon>
    </lineage>
</organism>
<keyword evidence="6" id="KW-0812">Transmembrane</keyword>
<evidence type="ECO:0000313" key="8">
    <source>
        <dbReference type="EMBL" id="EPY19582.1"/>
    </source>
</evidence>
<dbReference type="SMART" id="SM00220">
    <property type="entry name" value="S_TKc"/>
    <property type="match status" value="1"/>
</dbReference>
<proteinExistence type="predicted"/>
<dbReference type="AlphaFoldDB" id="S9TMU0"/>
<dbReference type="SUPFAM" id="SSF56112">
    <property type="entry name" value="Protein kinase-like (PK-like)"/>
    <property type="match status" value="1"/>
</dbReference>
<dbReference type="PANTHER" id="PTHR48016">
    <property type="entry name" value="MAP KINASE KINASE KINASE SSK2-RELATED-RELATED"/>
    <property type="match status" value="1"/>
</dbReference>
<dbReference type="InterPro" id="IPR017441">
    <property type="entry name" value="Protein_kinase_ATP_BS"/>
</dbReference>
<dbReference type="Gene3D" id="3.30.450.20">
    <property type="entry name" value="PAS domain"/>
    <property type="match status" value="1"/>
</dbReference>
<feature type="binding site" evidence="5">
    <location>
        <position position="769"/>
    </location>
    <ligand>
        <name>ATP</name>
        <dbReference type="ChEBI" id="CHEBI:30616"/>
    </ligand>
</feature>
<evidence type="ECO:0000256" key="5">
    <source>
        <dbReference type="PROSITE-ProRule" id="PRU10141"/>
    </source>
</evidence>
<accession>S9TMU0</accession>
<feature type="transmembrane region" description="Helical" evidence="6">
    <location>
        <begin position="182"/>
        <end position="207"/>
    </location>
</feature>
<dbReference type="Proteomes" id="UP000015354">
    <property type="component" value="Unassembled WGS sequence"/>
</dbReference>
<dbReference type="Gene3D" id="1.10.510.10">
    <property type="entry name" value="Transferase(Phosphotransferase) domain 1"/>
    <property type="match status" value="1"/>
</dbReference>
<feature type="transmembrane region" description="Helical" evidence="6">
    <location>
        <begin position="151"/>
        <end position="176"/>
    </location>
</feature>
<keyword evidence="1" id="KW-0808">Transferase</keyword>
<evidence type="ECO:0000256" key="2">
    <source>
        <dbReference type="ARBA" id="ARBA00022741"/>
    </source>
</evidence>
<dbReference type="CDD" id="cd00130">
    <property type="entry name" value="PAS"/>
    <property type="match status" value="1"/>
</dbReference>
<dbReference type="InterPro" id="IPR000719">
    <property type="entry name" value="Prot_kinase_dom"/>
</dbReference>
<sequence length="1026" mass="114046">MTVPHPILASEDDEEYVIRTILALPDIVEEFFECLEAVFIEGQSQAARANVLFLNIQRQLRVINSVPRSAFRALDEATGKGKRNSDLPKMIDRLNRLFLEDVVTVSAQALSWKKPCLQLAQDCADHMQGGRLHFPNTLKLRRQLVTFKSNLFLITCIFYCAAVVFAAVLVVLLPVVRPRLSVGVPLGAVAAGLLVLMSAVLLTHFIYSSRSLYFLYNNLFEEAMLLGVEAGKVHNSGDGNVIPVPVSGVDNRPVMAGRPVKVTKGRHTKKGYYSIPYGNDIGYIDGRQLDSQVAMIAFDKDFLITRWNNAAEVMTGFLEDGCIGKPLSELVSSPSGGNICDILKRSRKNELIRIKLRALAMAPTTLYTVVAPIGNPDGDRVGSILICANAKDNLRDYRNYIHNYQASEAKYVLACILERGTIPHEDAMLVRTLQLFTSNSVANRVEELAREMVTDWEWTNVERLLGRALGSTLSSHEVVVDPMFPQTLCISPLMPNTLSMIVSLAGSHCGIRLNILNPMGNVFTLCVTVTLDTRGRPWDEAKVEESLVPMLVNTAGNLCVQEDEIQLRFPCQVAAILEEAEETETYASDQAQMLTQARAIINCTVNVVTAVKSMVDQHNLSLLLLKTMFVSLASVREYQDLEQRLSSPCDVDVVVCDSEWLSECRDLLLSSDHGAIIIPMVDATAPLMHDFEYVIRMPLVGRDVQETMVEVGKNVSKKKNAITAREERERILTLRQDSPWTKGKLLGRGSYGAVYEATSDLTGGKMAVKMFYFSADRESSINQLLNEIQIMCSLNHPNIVHYFHCERKDNNVNLFMELCLASLTDLIIGRREKPPTLTPLSIIRQVLTAIAYLHSRGIAHRDIKPQNILLKDDSGLIKLSDFGTARQGDATKEVRGTFRYMAPEVYKGQPHSIACDIWSVGCLVCELVACPPKFMDSAALLGEITSAHVAEYIEDTPNNPMMRDFLNKCFRIDPTQRPSSDTLLTHPMLSANAIAAEIDKLPTVFDTNRVVKDRLTNQSVFSISSN</sequence>
<evidence type="ECO:0000313" key="10">
    <source>
        <dbReference type="Proteomes" id="UP000015354"/>
    </source>
</evidence>
<dbReference type="SUPFAM" id="SSF55785">
    <property type="entry name" value="PYP-like sensor domain (PAS domain)"/>
    <property type="match status" value="1"/>
</dbReference>
<protein>
    <submittedName>
        <fullName evidence="8">Protein kinase</fullName>
    </submittedName>
</protein>
<keyword evidence="3 8" id="KW-0418">Kinase</keyword>
<dbReference type="PROSITE" id="PS00108">
    <property type="entry name" value="PROTEIN_KINASE_ST"/>
    <property type="match status" value="1"/>
</dbReference>
<dbReference type="Gene3D" id="3.30.200.20">
    <property type="entry name" value="Phosphorylase Kinase, domain 1"/>
    <property type="match status" value="1"/>
</dbReference>
<comment type="caution">
    <text evidence="8">The sequence shown here is derived from an EMBL/GenBank/DDBJ whole genome shotgun (WGS) entry which is preliminary data.</text>
</comment>
<dbReference type="OrthoDB" id="275301at2759"/>
<evidence type="ECO:0000313" key="9">
    <source>
        <dbReference type="EMBL" id="EPY23284.1"/>
    </source>
</evidence>
<dbReference type="EMBL" id="ATMH01009378">
    <property type="protein sequence ID" value="EPY19582.1"/>
    <property type="molecule type" value="Genomic_DNA"/>
</dbReference>
<dbReference type="PROSITE" id="PS50011">
    <property type="entry name" value="PROTEIN_KINASE_DOM"/>
    <property type="match status" value="1"/>
</dbReference>
<dbReference type="CDD" id="cd06606">
    <property type="entry name" value="STKc_MAPKKK"/>
    <property type="match status" value="1"/>
</dbReference>
<keyword evidence="6" id="KW-0472">Membrane</keyword>
<keyword evidence="2 5" id="KW-0547">Nucleotide-binding</keyword>
<keyword evidence="4 5" id="KW-0067">ATP-binding</keyword>
<evidence type="ECO:0000259" key="7">
    <source>
        <dbReference type="PROSITE" id="PS50011"/>
    </source>
</evidence>
<dbReference type="PROSITE" id="PS00107">
    <property type="entry name" value="PROTEIN_KINASE_ATP"/>
    <property type="match status" value="1"/>
</dbReference>
<evidence type="ECO:0000256" key="6">
    <source>
        <dbReference type="SAM" id="Phobius"/>
    </source>
</evidence>
<dbReference type="GO" id="GO:0006355">
    <property type="term" value="P:regulation of DNA-templated transcription"/>
    <property type="evidence" value="ECO:0007669"/>
    <property type="project" value="InterPro"/>
</dbReference>
<dbReference type="InterPro" id="IPR000014">
    <property type="entry name" value="PAS"/>
</dbReference>
<dbReference type="InterPro" id="IPR013767">
    <property type="entry name" value="PAS_fold"/>
</dbReference>
<keyword evidence="10" id="KW-1185">Reference proteome</keyword>
<dbReference type="GO" id="GO:0004672">
    <property type="term" value="F:protein kinase activity"/>
    <property type="evidence" value="ECO:0007669"/>
    <property type="project" value="InterPro"/>
</dbReference>
<reference evidence="8" key="2">
    <citation type="submission" date="2013-03" db="EMBL/GenBank/DDBJ databases">
        <authorList>
            <person name="Motta M.C.M."/>
            <person name="Martins A.C.A."/>
            <person name="Preta C.M.C.C."/>
            <person name="Silva R."/>
            <person name="de Souza S.S."/>
            <person name="Klein C.C."/>
            <person name="de Almeida L.G.P."/>
            <person name="Cunha O.L."/>
            <person name="Colabardini A.C."/>
            <person name="Lima B.A."/>
            <person name="Machado C.R."/>
            <person name="Soares C.M.A."/>
            <person name="de Menezes C.B.A."/>
            <person name="Bartolomeu D.C."/>
            <person name="Grisard E.C."/>
            <person name="Fantinatti-Garboggini F."/>
            <person name="Rodrigues-Luiz G.F."/>
            <person name="Wagner G."/>
            <person name="Goldman G.H."/>
            <person name="Fietto J.L.R."/>
            <person name="Ciapina L.P."/>
            <person name="Brocchi M."/>
            <person name="Elias M.C."/>
            <person name="Goldman M.H.S."/>
            <person name="Sagot M.-F."/>
            <person name="Pereira M."/>
            <person name="Stoco P.H."/>
            <person name="Teixeira S.M.R."/>
            <person name="de Mendonca-Neto R.P."/>
            <person name="Maciel T.E.F."/>
            <person name="Mendes T.A.O."/>
            <person name="Urmenyi T.P."/>
            <person name="Teixeira M.M.G."/>
            <person name="de Camargo E.F.P."/>
            <person name="de Sousa W."/>
            <person name="Schenkman S."/>
            <person name="de Vasconcelos A.T.R."/>
        </authorList>
    </citation>
    <scope>NUCLEOTIDE SEQUENCE</scope>
</reference>
<dbReference type="InterPro" id="IPR008271">
    <property type="entry name" value="Ser/Thr_kinase_AS"/>
</dbReference>
<feature type="domain" description="Protein kinase" evidence="7">
    <location>
        <begin position="740"/>
        <end position="989"/>
    </location>
</feature>
<evidence type="ECO:0000256" key="1">
    <source>
        <dbReference type="ARBA" id="ARBA00022679"/>
    </source>
</evidence>
<evidence type="ECO:0000256" key="4">
    <source>
        <dbReference type="ARBA" id="ARBA00022840"/>
    </source>
</evidence>
<reference evidence="8 10" key="1">
    <citation type="journal article" date="2013" name="PLoS ONE">
        <title>Predicting the Proteins of Angomonas deanei, Strigomonas culicis and Their Respective Endosymbionts Reveals New Aspects of the Trypanosomatidae Family.</title>
        <authorList>
            <person name="Motta M.C."/>
            <person name="Martins A.C."/>
            <person name="de Souza S.S."/>
            <person name="Catta-Preta C.M."/>
            <person name="Silva R."/>
            <person name="Klein C.C."/>
            <person name="de Almeida L.G."/>
            <person name="de Lima Cunha O."/>
            <person name="Ciapina L.P."/>
            <person name="Brocchi M."/>
            <person name="Colabardini A.C."/>
            <person name="de Araujo Lima B."/>
            <person name="Machado C.R."/>
            <person name="de Almeida Soares C.M."/>
            <person name="Probst C.M."/>
            <person name="de Menezes C.B."/>
            <person name="Thompson C.E."/>
            <person name="Bartholomeu D.C."/>
            <person name="Gradia D.F."/>
            <person name="Pavoni D.P."/>
            <person name="Grisard E.C."/>
            <person name="Fantinatti-Garboggini F."/>
            <person name="Marchini F.K."/>
            <person name="Rodrigues-Luiz G.F."/>
            <person name="Wagner G."/>
            <person name="Goldman G.H."/>
            <person name="Fietto J.L."/>
            <person name="Elias M.C."/>
            <person name="Goldman M.H."/>
            <person name="Sagot M.F."/>
            <person name="Pereira M."/>
            <person name="Stoco P.H."/>
            <person name="de Mendonca-Neto R.P."/>
            <person name="Teixeira S.M."/>
            <person name="Maciel T.E."/>
            <person name="de Oliveira Mendes T.A."/>
            <person name="Urmenyi T.P."/>
            <person name="de Souza W."/>
            <person name="Schenkman S."/>
            <person name="de Vasconcelos A.T."/>
        </authorList>
    </citation>
    <scope>NUCLEOTIDE SEQUENCE [LARGE SCALE GENOMIC DNA]</scope>
</reference>
<dbReference type="InterPro" id="IPR035965">
    <property type="entry name" value="PAS-like_dom_sf"/>
</dbReference>
<dbReference type="InterPro" id="IPR050538">
    <property type="entry name" value="MAP_kinase_kinase_kinase"/>
</dbReference>
<keyword evidence="6" id="KW-1133">Transmembrane helix</keyword>
<evidence type="ECO:0000256" key="3">
    <source>
        <dbReference type="ARBA" id="ARBA00022777"/>
    </source>
</evidence>
<dbReference type="EMBL" id="ATMH01007781">
    <property type="protein sequence ID" value="EPY23284.1"/>
    <property type="molecule type" value="Genomic_DNA"/>
</dbReference>
<dbReference type="PANTHER" id="PTHR48016:SF56">
    <property type="entry name" value="MAPKK KINASE"/>
    <property type="match status" value="1"/>
</dbReference>
<name>S9TMU0_9TRYP</name>
<dbReference type="InterPro" id="IPR011009">
    <property type="entry name" value="Kinase-like_dom_sf"/>
</dbReference>
<dbReference type="Pfam" id="PF00989">
    <property type="entry name" value="PAS"/>
    <property type="match status" value="1"/>
</dbReference>
<dbReference type="GO" id="GO:0005524">
    <property type="term" value="F:ATP binding"/>
    <property type="evidence" value="ECO:0007669"/>
    <property type="project" value="UniProtKB-UniRule"/>
</dbReference>
<gene>
    <name evidence="9" type="ORF">STCU_07781</name>
    <name evidence="8" type="ORF">STCU_09378</name>
</gene>